<dbReference type="EMBL" id="CADCVL010000350">
    <property type="protein sequence ID" value="CAA9489620.1"/>
    <property type="molecule type" value="Genomic_DNA"/>
</dbReference>
<feature type="non-terminal residue" evidence="2">
    <location>
        <position position="239"/>
    </location>
</feature>
<feature type="compositionally biased region" description="Basic and acidic residues" evidence="1">
    <location>
        <begin position="156"/>
        <end position="177"/>
    </location>
</feature>
<reference evidence="2" key="1">
    <citation type="submission" date="2020-02" db="EMBL/GenBank/DDBJ databases">
        <authorList>
            <person name="Meier V. D."/>
        </authorList>
    </citation>
    <scope>NUCLEOTIDE SEQUENCE</scope>
    <source>
        <strain evidence="2">AVDCRST_MAG65</strain>
    </source>
</reference>
<dbReference type="AlphaFoldDB" id="A0A6J4SEE4"/>
<organism evidence="2">
    <name type="scientific">uncultured Solirubrobacteraceae bacterium</name>
    <dbReference type="NCBI Taxonomy" id="1162706"/>
    <lineage>
        <taxon>Bacteria</taxon>
        <taxon>Bacillati</taxon>
        <taxon>Actinomycetota</taxon>
        <taxon>Thermoleophilia</taxon>
        <taxon>Solirubrobacterales</taxon>
        <taxon>Solirubrobacteraceae</taxon>
        <taxon>environmental samples</taxon>
    </lineage>
</organism>
<sequence length="239" mass="28049">GRVLCPRDRRLARHRRGDRHGAGRRRLERRDQLPRRRGGSPPHARGRRAGRRLRRARAGRRLRWRRASVRDRRGGLRAGRLPGQQRRRHRRRADHLALRRGLAARHRHQPDRRLPPDPPGGQGHGPAAQRARHQHRLGGGPRRQRRPGQLRGRQGGADRLHQDGRRRGGATRGDRQRGGARLHRDRHDQGRRRARRRAHPGASRRPARGGGRRRALPRLGRRRLRDRHDPVRRRRDVRL</sequence>
<name>A0A6J4SEE4_9ACTN</name>
<protein>
    <submittedName>
        <fullName evidence="2">3-oxoacyl-[acyl-carrier protein] reductase</fullName>
        <ecNumber evidence="2">1.1.1.100</ecNumber>
    </submittedName>
</protein>
<feature type="compositionally biased region" description="Basic residues" evidence="1">
    <location>
        <begin position="130"/>
        <end position="148"/>
    </location>
</feature>
<accession>A0A6J4SEE4</accession>
<feature type="compositionally biased region" description="Basic residues" evidence="1">
    <location>
        <begin position="10"/>
        <end position="27"/>
    </location>
</feature>
<evidence type="ECO:0000313" key="2">
    <source>
        <dbReference type="EMBL" id="CAA9489620.1"/>
    </source>
</evidence>
<feature type="region of interest" description="Disordered" evidence="1">
    <location>
        <begin position="1"/>
        <end position="239"/>
    </location>
</feature>
<feature type="compositionally biased region" description="Basic residues" evidence="1">
    <location>
        <begin position="44"/>
        <end position="67"/>
    </location>
</feature>
<gene>
    <name evidence="2" type="ORF">AVDCRST_MAG65-1951</name>
</gene>
<feature type="compositionally biased region" description="Basic residues" evidence="1">
    <location>
        <begin position="205"/>
        <end position="239"/>
    </location>
</feature>
<feature type="compositionally biased region" description="Basic residues" evidence="1">
    <location>
        <begin position="178"/>
        <end position="199"/>
    </location>
</feature>
<keyword evidence="2" id="KW-0560">Oxidoreductase</keyword>
<evidence type="ECO:0000256" key="1">
    <source>
        <dbReference type="SAM" id="MobiDB-lite"/>
    </source>
</evidence>
<feature type="non-terminal residue" evidence="2">
    <location>
        <position position="1"/>
    </location>
</feature>
<proteinExistence type="predicted"/>
<dbReference type="EC" id="1.1.1.100" evidence="2"/>
<dbReference type="GO" id="GO:0004316">
    <property type="term" value="F:3-oxoacyl-[acyl-carrier-protein] reductase (NADPH) activity"/>
    <property type="evidence" value="ECO:0007669"/>
    <property type="project" value="UniProtKB-EC"/>
</dbReference>